<keyword evidence="10" id="KW-1185">Reference proteome</keyword>
<dbReference type="PANTHER" id="PTHR42743">
    <property type="entry name" value="AMINO-ACID AMINOTRANSFERASE"/>
    <property type="match status" value="1"/>
</dbReference>
<dbReference type="PANTHER" id="PTHR42743:SF11">
    <property type="entry name" value="AMINODEOXYCHORISMATE LYASE"/>
    <property type="match status" value="1"/>
</dbReference>
<proteinExistence type="inferred from homology"/>
<evidence type="ECO:0000256" key="3">
    <source>
        <dbReference type="ARBA" id="ARBA00005072"/>
    </source>
</evidence>
<dbReference type="AlphaFoldDB" id="C6HYS1"/>
<evidence type="ECO:0000256" key="5">
    <source>
        <dbReference type="ARBA" id="ARBA00013053"/>
    </source>
</evidence>
<evidence type="ECO:0000256" key="2">
    <source>
        <dbReference type="ARBA" id="ARBA00004931"/>
    </source>
</evidence>
<dbReference type="Proteomes" id="UP000009374">
    <property type="component" value="Unassembled WGS sequence"/>
</dbReference>
<comment type="catalytic activity">
    <reaction evidence="6">
        <text>L-valine + 2-oxoglutarate = 3-methyl-2-oxobutanoate + L-glutamate</text>
        <dbReference type="Rhea" id="RHEA:24813"/>
        <dbReference type="ChEBI" id="CHEBI:11851"/>
        <dbReference type="ChEBI" id="CHEBI:16810"/>
        <dbReference type="ChEBI" id="CHEBI:29985"/>
        <dbReference type="ChEBI" id="CHEBI:57762"/>
        <dbReference type="EC" id="2.6.1.42"/>
    </reaction>
</comment>
<dbReference type="InterPro" id="IPR043131">
    <property type="entry name" value="BCAT-like_N"/>
</dbReference>
<evidence type="ECO:0000256" key="7">
    <source>
        <dbReference type="ARBA" id="ARBA00048798"/>
    </source>
</evidence>
<dbReference type="EC" id="2.6.1.42" evidence="5"/>
<organism evidence="9 10">
    <name type="scientific">Leptospirillum ferrodiazotrophum</name>
    <dbReference type="NCBI Taxonomy" id="412449"/>
    <lineage>
        <taxon>Bacteria</taxon>
        <taxon>Pseudomonadati</taxon>
        <taxon>Nitrospirota</taxon>
        <taxon>Nitrospiria</taxon>
        <taxon>Nitrospirales</taxon>
        <taxon>Nitrospiraceae</taxon>
        <taxon>Leptospirillum</taxon>
    </lineage>
</organism>
<dbReference type="InterPro" id="IPR001544">
    <property type="entry name" value="Aminotrans_IV"/>
</dbReference>
<comment type="catalytic activity">
    <reaction evidence="8">
        <text>L-leucine + 2-oxoglutarate = 4-methyl-2-oxopentanoate + L-glutamate</text>
        <dbReference type="Rhea" id="RHEA:18321"/>
        <dbReference type="ChEBI" id="CHEBI:16810"/>
        <dbReference type="ChEBI" id="CHEBI:17865"/>
        <dbReference type="ChEBI" id="CHEBI:29985"/>
        <dbReference type="ChEBI" id="CHEBI:57427"/>
        <dbReference type="EC" id="2.6.1.42"/>
    </reaction>
</comment>
<keyword evidence="9" id="KW-0032">Aminotransferase</keyword>
<dbReference type="CDD" id="cd00449">
    <property type="entry name" value="PLPDE_IV"/>
    <property type="match status" value="1"/>
</dbReference>
<comment type="catalytic activity">
    <reaction evidence="7">
        <text>L-isoleucine + 2-oxoglutarate = (S)-3-methyl-2-oxopentanoate + L-glutamate</text>
        <dbReference type="Rhea" id="RHEA:24801"/>
        <dbReference type="ChEBI" id="CHEBI:16810"/>
        <dbReference type="ChEBI" id="CHEBI:29985"/>
        <dbReference type="ChEBI" id="CHEBI:35146"/>
        <dbReference type="ChEBI" id="CHEBI:58045"/>
        <dbReference type="EC" id="2.6.1.42"/>
    </reaction>
</comment>
<dbReference type="SUPFAM" id="SSF56752">
    <property type="entry name" value="D-aminoacid aminotransferase-like PLP-dependent enzymes"/>
    <property type="match status" value="1"/>
</dbReference>
<keyword evidence="9" id="KW-0808">Transferase</keyword>
<dbReference type="Gene3D" id="3.20.10.10">
    <property type="entry name" value="D-amino Acid Aminotransferase, subunit A, domain 2"/>
    <property type="match status" value="1"/>
</dbReference>
<accession>C6HYS1</accession>
<comment type="similarity">
    <text evidence="4">Belongs to the class-IV pyridoxal-phosphate-dependent aminotransferase family.</text>
</comment>
<dbReference type="GO" id="GO:0004084">
    <property type="term" value="F:branched-chain-amino-acid transaminase activity"/>
    <property type="evidence" value="ECO:0007669"/>
    <property type="project" value="UniProtKB-EC"/>
</dbReference>
<evidence type="ECO:0000256" key="4">
    <source>
        <dbReference type="ARBA" id="ARBA00009320"/>
    </source>
</evidence>
<evidence type="ECO:0000256" key="6">
    <source>
        <dbReference type="ARBA" id="ARBA00048212"/>
    </source>
</evidence>
<name>C6HYS1_9BACT</name>
<dbReference type="InterPro" id="IPR036038">
    <property type="entry name" value="Aminotransferase-like"/>
</dbReference>
<dbReference type="Gene3D" id="3.30.470.10">
    <property type="match status" value="1"/>
</dbReference>
<evidence type="ECO:0000313" key="9">
    <source>
        <dbReference type="EMBL" id="EES52356.1"/>
    </source>
</evidence>
<evidence type="ECO:0000256" key="1">
    <source>
        <dbReference type="ARBA" id="ARBA00004824"/>
    </source>
</evidence>
<dbReference type="InterPro" id="IPR043132">
    <property type="entry name" value="BCAT-like_C"/>
</dbReference>
<dbReference type="GO" id="GO:0046394">
    <property type="term" value="P:carboxylic acid biosynthetic process"/>
    <property type="evidence" value="ECO:0007669"/>
    <property type="project" value="UniProtKB-ARBA"/>
</dbReference>
<dbReference type="Pfam" id="PF01063">
    <property type="entry name" value="Aminotran_4"/>
    <property type="match status" value="1"/>
</dbReference>
<sequence length="292" mass="31562">MKGAGKVVVDGVLVEAGEPVVSSLDMGFLHGDSLFTTMAVASGRPVFWEDHLARLRRSAEFFGYPPLPGGEALLSDCLLAIDSLPEPPSALRLTLSRGRGEAAGIDALSQGIRRVAIPLVRPAPPPEQLREGVEAEIFSLPWDPSGDPLRGHKTGNLLWVKWVRSRRRERGSFEQILVNPRGELLEGTLTSVFGVDREGVLRTAPLSAGVLPGIMRGRILAWAKSLGLPVREEALRLSELPGLRELFLSSATLPVRSLRILRGAGDPILFSPPFSVAAAYGEHYRSGLVFRG</sequence>
<dbReference type="EMBL" id="GG693878">
    <property type="protein sequence ID" value="EES52356.1"/>
    <property type="molecule type" value="Genomic_DNA"/>
</dbReference>
<comment type="pathway">
    <text evidence="2">Amino-acid biosynthesis; L-valine biosynthesis; L-valine from pyruvate: step 4/4.</text>
</comment>
<gene>
    <name evidence="9" type="ORF">UBAL3_94240150</name>
</gene>
<reference evidence="9 10" key="1">
    <citation type="journal article" date="2009" name="Appl. Environ. Microbiol.">
        <title>Community genomic and proteomic analyses of chemoautotrophic iron-oxidizing "Leptospirillum rubarum" (Group II) and "Leptospirillum ferrodiazotrophum" (Group III) bacteria in acid mine drainage biofilms.</title>
        <authorList>
            <person name="Goltsman D.S."/>
            <person name="Denef V.J."/>
            <person name="Singer S.W."/>
            <person name="VerBerkmoes N.C."/>
            <person name="Lefsrud M."/>
            <person name="Mueller R.S."/>
            <person name="Dick G.J."/>
            <person name="Sun C.L."/>
            <person name="Wheeler K.E."/>
            <person name="Zemla A."/>
            <person name="Baker B.J."/>
            <person name="Hauser L."/>
            <person name="Land M."/>
            <person name="Shah M.B."/>
            <person name="Thelen M.P."/>
            <person name="Hettich R.L."/>
            <person name="Banfield J.F."/>
        </authorList>
    </citation>
    <scope>NUCLEOTIDE SEQUENCE [LARGE SCALE GENOMIC DNA]</scope>
</reference>
<protein>
    <recommendedName>
        <fullName evidence="5">branched-chain-amino-acid transaminase</fullName>
        <ecNumber evidence="5">2.6.1.42</ecNumber>
    </recommendedName>
</protein>
<dbReference type="InterPro" id="IPR050571">
    <property type="entry name" value="Class-IV_PLP-Dep_Aminotrnsfr"/>
</dbReference>
<comment type="pathway">
    <text evidence="1">Amino-acid biosynthesis; L-isoleucine biosynthesis; L-isoleucine from 2-oxobutanoate: step 4/4.</text>
</comment>
<comment type="pathway">
    <text evidence="3">Amino-acid biosynthesis; L-leucine biosynthesis; L-leucine from 3-methyl-2-oxobutanoate: step 4/4.</text>
</comment>
<evidence type="ECO:0000256" key="8">
    <source>
        <dbReference type="ARBA" id="ARBA00049229"/>
    </source>
</evidence>
<evidence type="ECO:0000313" key="10">
    <source>
        <dbReference type="Proteomes" id="UP000009374"/>
    </source>
</evidence>